<dbReference type="OrthoDB" id="26569at2759"/>
<dbReference type="GO" id="GO:0006031">
    <property type="term" value="P:chitin biosynthetic process"/>
    <property type="evidence" value="ECO:0007669"/>
    <property type="project" value="TreeGrafter"/>
</dbReference>
<reference evidence="5" key="1">
    <citation type="submission" date="2022-07" db="EMBL/GenBank/DDBJ databases">
        <title>Phylogenomic reconstructions and comparative analyses of Kickxellomycotina fungi.</title>
        <authorList>
            <person name="Reynolds N.K."/>
            <person name="Stajich J.E."/>
            <person name="Barry K."/>
            <person name="Grigoriev I.V."/>
            <person name="Crous P."/>
            <person name="Smith M.E."/>
        </authorList>
    </citation>
    <scope>NUCLEOTIDE SEQUENCE</scope>
    <source>
        <strain evidence="5">NRRL 1565</strain>
    </source>
</reference>
<dbReference type="GO" id="GO:0030428">
    <property type="term" value="C:cell septum"/>
    <property type="evidence" value="ECO:0007669"/>
    <property type="project" value="TreeGrafter"/>
</dbReference>
<keyword evidence="6" id="KW-1185">Reference proteome</keyword>
<accession>A0A9W8LT37</accession>
<dbReference type="InterPro" id="IPR004835">
    <property type="entry name" value="Chitin_synth"/>
</dbReference>
<feature type="transmembrane region" description="Helical" evidence="4">
    <location>
        <begin position="38"/>
        <end position="55"/>
    </location>
</feature>
<dbReference type="PANTHER" id="PTHR22914">
    <property type="entry name" value="CHITIN SYNTHASE"/>
    <property type="match status" value="1"/>
</dbReference>
<keyword evidence="2 4" id="KW-0812">Transmembrane</keyword>
<dbReference type="GO" id="GO:0004100">
    <property type="term" value="F:chitin synthase activity"/>
    <property type="evidence" value="ECO:0007669"/>
    <property type="project" value="InterPro"/>
</dbReference>
<organism evidence="5 6">
    <name type="scientific">Coemansia guatemalensis</name>
    <dbReference type="NCBI Taxonomy" id="2761395"/>
    <lineage>
        <taxon>Eukaryota</taxon>
        <taxon>Fungi</taxon>
        <taxon>Fungi incertae sedis</taxon>
        <taxon>Zoopagomycota</taxon>
        <taxon>Kickxellomycotina</taxon>
        <taxon>Kickxellomycetes</taxon>
        <taxon>Kickxellales</taxon>
        <taxon>Kickxellaceae</taxon>
        <taxon>Coemansia</taxon>
    </lineage>
</organism>
<dbReference type="AlphaFoldDB" id="A0A9W8LT37"/>
<feature type="non-terminal residue" evidence="5">
    <location>
        <position position="1"/>
    </location>
</feature>
<keyword evidence="3 4" id="KW-0472">Membrane</keyword>
<evidence type="ECO:0000256" key="2">
    <source>
        <dbReference type="ARBA" id="ARBA00022692"/>
    </source>
</evidence>
<evidence type="ECO:0000313" key="5">
    <source>
        <dbReference type="EMBL" id="KAJ2806707.1"/>
    </source>
</evidence>
<dbReference type="GO" id="GO:0016020">
    <property type="term" value="C:membrane"/>
    <property type="evidence" value="ECO:0007669"/>
    <property type="project" value="UniProtKB-SubCell"/>
</dbReference>
<evidence type="ECO:0000256" key="1">
    <source>
        <dbReference type="ARBA" id="ARBA00004141"/>
    </source>
</evidence>
<dbReference type="EMBL" id="JANBUO010000166">
    <property type="protein sequence ID" value="KAJ2806707.1"/>
    <property type="molecule type" value="Genomic_DNA"/>
</dbReference>
<comment type="caution">
    <text evidence="5">The sequence shown here is derived from an EMBL/GenBank/DDBJ whole genome shotgun (WGS) entry which is preliminary data.</text>
</comment>
<feature type="transmembrane region" description="Helical" evidence="4">
    <location>
        <begin position="133"/>
        <end position="154"/>
    </location>
</feature>
<gene>
    <name evidence="5" type="ORF">H4R20_001584</name>
</gene>
<feature type="transmembrane region" description="Helical" evidence="4">
    <location>
        <begin position="174"/>
        <end position="196"/>
    </location>
</feature>
<keyword evidence="4" id="KW-1133">Transmembrane helix</keyword>
<evidence type="ECO:0000256" key="4">
    <source>
        <dbReference type="SAM" id="Phobius"/>
    </source>
</evidence>
<sequence>EEKFRDIIISMAATYGLYLISSLLYFEPWHMFTSFVQYMLWLPSSINILMVYAFCNTHDVSWGTKGDTAIASGLGHAKIEKKDGKEVAHVNIATDAEDANKDYDAFIVELKSPKPPASTKRDAATKREDQNKIFRTTLVLAWMCSNMVLAMVISSEWFADATTSGDDSGSHNDYLSFIFWSVAGLAAFRFIGSVWYRIRFMFHD</sequence>
<feature type="transmembrane region" description="Helical" evidence="4">
    <location>
        <begin position="7"/>
        <end position="26"/>
    </location>
</feature>
<evidence type="ECO:0000313" key="6">
    <source>
        <dbReference type="Proteomes" id="UP001140094"/>
    </source>
</evidence>
<comment type="subcellular location">
    <subcellularLocation>
        <location evidence="1">Membrane</location>
        <topology evidence="1">Multi-pass membrane protein</topology>
    </subcellularLocation>
</comment>
<dbReference type="GO" id="GO:0071944">
    <property type="term" value="C:cell periphery"/>
    <property type="evidence" value="ECO:0007669"/>
    <property type="project" value="TreeGrafter"/>
</dbReference>
<proteinExistence type="predicted"/>
<evidence type="ECO:0000256" key="3">
    <source>
        <dbReference type="ARBA" id="ARBA00023136"/>
    </source>
</evidence>
<evidence type="ECO:0008006" key="7">
    <source>
        <dbReference type="Google" id="ProtNLM"/>
    </source>
</evidence>
<name>A0A9W8LT37_9FUNG</name>
<dbReference type="PANTHER" id="PTHR22914:SF44">
    <property type="entry name" value="CHITIN SYNTHASE 2"/>
    <property type="match status" value="1"/>
</dbReference>
<protein>
    <recommendedName>
        <fullName evidence="7">Chitin synthase 2</fullName>
    </recommendedName>
</protein>
<dbReference type="Proteomes" id="UP001140094">
    <property type="component" value="Unassembled WGS sequence"/>
</dbReference>